<accession>A0A2S6GZU0</accession>
<evidence type="ECO:0000313" key="1">
    <source>
        <dbReference type="EMBL" id="PPK70670.1"/>
    </source>
</evidence>
<dbReference type="EMBL" id="PTIY01000008">
    <property type="protein sequence ID" value="PPK70670.1"/>
    <property type="molecule type" value="Genomic_DNA"/>
</dbReference>
<reference evidence="1 2" key="1">
    <citation type="submission" date="2018-02" db="EMBL/GenBank/DDBJ databases">
        <title>Subsurface microbial communities from deep shales in Ohio and West Virginia, USA.</title>
        <authorList>
            <person name="Wrighton K."/>
        </authorList>
    </citation>
    <scope>NUCLEOTIDE SEQUENCE [LARGE SCALE GENOMIC DNA]</scope>
    <source>
        <strain evidence="1 2">OWC-G53F</strain>
    </source>
</reference>
<gene>
    <name evidence="1" type="ORF">B0F88_10825</name>
</gene>
<sequence length="57" mass="6668">MVRDAHPYLAFLFILFLIIDYCYGVTLGKLFMPDIHIHQNIGQQKDVVRHVWNPNGV</sequence>
<comment type="caution">
    <text evidence="1">The sequence shown here is derived from an EMBL/GenBank/DDBJ whole genome shotgun (WGS) entry which is preliminary data.</text>
</comment>
<evidence type="ECO:0000313" key="2">
    <source>
        <dbReference type="Proteomes" id="UP000238071"/>
    </source>
</evidence>
<name>A0A2S6GZU0_9GAMM</name>
<proteinExistence type="predicted"/>
<protein>
    <submittedName>
        <fullName evidence="1">Uncharacterized protein</fullName>
    </submittedName>
</protein>
<dbReference type="AlphaFoldDB" id="A0A2S6GZU0"/>
<dbReference type="Proteomes" id="UP000238071">
    <property type="component" value="Unassembled WGS sequence"/>
</dbReference>
<organism evidence="1 2">
    <name type="scientific">Methylobacter tundripaludum</name>
    <dbReference type="NCBI Taxonomy" id="173365"/>
    <lineage>
        <taxon>Bacteria</taxon>
        <taxon>Pseudomonadati</taxon>
        <taxon>Pseudomonadota</taxon>
        <taxon>Gammaproteobacteria</taxon>
        <taxon>Methylococcales</taxon>
        <taxon>Methylococcaceae</taxon>
        <taxon>Methylobacter</taxon>
    </lineage>
</organism>
<keyword evidence="2" id="KW-1185">Reference proteome</keyword>